<proteinExistence type="predicted"/>
<protein>
    <submittedName>
        <fullName evidence="2">Uncharacterized protein</fullName>
    </submittedName>
</protein>
<dbReference type="AlphaFoldDB" id="A0A9P7GM89"/>
<dbReference type="PANTHER" id="PTHR21535">
    <property type="entry name" value="MAGNESIUM AND COBALT TRANSPORT PROTEIN/MITOCHONDRIAL IMPORT INNER MEMBRANE TRANSLOCASE SUBUNIT TIM8"/>
    <property type="match status" value="1"/>
</dbReference>
<feature type="transmembrane region" description="Helical" evidence="1">
    <location>
        <begin position="577"/>
        <end position="594"/>
    </location>
</feature>
<accession>A0A9P7GM89</accession>
<evidence type="ECO:0000256" key="1">
    <source>
        <dbReference type="SAM" id="Phobius"/>
    </source>
</evidence>
<dbReference type="EMBL" id="JABCKI010000648">
    <property type="protein sequence ID" value="KAG5649900.1"/>
    <property type="molecule type" value="Genomic_DNA"/>
</dbReference>
<dbReference type="GO" id="GO:0015095">
    <property type="term" value="F:magnesium ion transmembrane transporter activity"/>
    <property type="evidence" value="ECO:0007669"/>
    <property type="project" value="InterPro"/>
</dbReference>
<dbReference type="InterPro" id="IPR044089">
    <property type="entry name" value="Alr1-like"/>
</dbReference>
<dbReference type="InterPro" id="IPR002523">
    <property type="entry name" value="MgTranspt_CorA/ZnTranspt_ZntB"/>
</dbReference>
<sequence length="643" mass="72104">MNEPHDGDIYRGPPRRSTSPRLGVLSTVLEIAISRWARANDADSDLDTLSDRPSIRRRRGAATIHSLQSERDFTAHISLLKAREQSRQIPPQFTLYLPPSLAPRSASLDAKHHVISTASLSTLLPQLDTALKKAARAYRNHTRQRAPVTHTNLRDCMLQSPAEPPAKPPSWYLDVASPTWQDMRTLGKMLHLHPLTLDDILQRDPREKLEHFPKLGYYFISFRAIETRDGSYEPLDGSGQDGGLLGAANVYMVVRKEGICSTFLVSEFSNIEGNISLCHVEHTDRVRTRTMLLEQVFNMSSDWIAHGLLDSIVDSFFPLLDDITREVTAIQDLVLTSGRLPGALNTDLPIVPPHRLQEPVEKRVASMMINSLEIEKGSTLSVTRVKPRFTAPHLTFALVLRRVRKFFHKGWDLVKIKSPARQPSSARNTLLRMARTRKLVVSLARLLATKSEVITQIRKRLLASNNSTIGSGARHNGNGDLDIAIYMTNVQGVRNRLLIKPHISQYSLDHILMLQHSLAHCDHILSSSHPIYLSHLRAAVVSTKSQIDKMIMYVSVVSVGVICVQTLVGATVRLLWALYKLIISLGICSMNTTVPGNPLVVGAPLNAFYIVLAMSLCILSGYAYFVRRWWKQAAPRHRQRLAR</sequence>
<keyword evidence="3" id="KW-1185">Reference proteome</keyword>
<dbReference type="GO" id="GO:0010961">
    <property type="term" value="P:intracellular magnesium ion homeostasis"/>
    <property type="evidence" value="ECO:0007669"/>
    <property type="project" value="TreeGrafter"/>
</dbReference>
<name>A0A9P7GM89_9AGAR</name>
<dbReference type="Proteomes" id="UP000717328">
    <property type="component" value="Unassembled WGS sequence"/>
</dbReference>
<keyword evidence="1" id="KW-1133">Transmembrane helix</keyword>
<dbReference type="Gene3D" id="3.30.460.20">
    <property type="entry name" value="CorA soluble domain-like"/>
    <property type="match status" value="1"/>
</dbReference>
<reference evidence="2" key="2">
    <citation type="submission" date="2021-10" db="EMBL/GenBank/DDBJ databases">
        <title>Phylogenomics reveals ancestral predisposition of the termite-cultivated fungus Termitomyces towards a domesticated lifestyle.</title>
        <authorList>
            <person name="Auxier B."/>
            <person name="Grum-Grzhimaylo A."/>
            <person name="Cardenas M.E."/>
            <person name="Lodge J.D."/>
            <person name="Laessoe T."/>
            <person name="Pedersen O."/>
            <person name="Smith M.E."/>
            <person name="Kuyper T.W."/>
            <person name="Franco-Molano E.A."/>
            <person name="Baroni T.J."/>
            <person name="Aanen D.K."/>
        </authorList>
    </citation>
    <scope>NUCLEOTIDE SEQUENCE</scope>
    <source>
        <strain evidence="2">D49</strain>
    </source>
</reference>
<gene>
    <name evidence="2" type="ORF">H0H81_001561</name>
</gene>
<comment type="caution">
    <text evidence="2">The sequence shown here is derived from an EMBL/GenBank/DDBJ whole genome shotgun (WGS) entry which is preliminary data.</text>
</comment>
<evidence type="ECO:0000313" key="3">
    <source>
        <dbReference type="Proteomes" id="UP000717328"/>
    </source>
</evidence>
<feature type="transmembrane region" description="Helical" evidence="1">
    <location>
        <begin position="550"/>
        <end position="570"/>
    </location>
</feature>
<feature type="transmembrane region" description="Helical" evidence="1">
    <location>
        <begin position="606"/>
        <end position="626"/>
    </location>
</feature>
<reference evidence="2" key="1">
    <citation type="submission" date="2021-02" db="EMBL/GenBank/DDBJ databases">
        <authorList>
            <person name="Nieuwenhuis M."/>
            <person name="Van De Peppel L.J.J."/>
        </authorList>
    </citation>
    <scope>NUCLEOTIDE SEQUENCE</scope>
    <source>
        <strain evidence="2">D49</strain>
    </source>
</reference>
<dbReference type="Pfam" id="PF01544">
    <property type="entry name" value="CorA"/>
    <property type="match status" value="1"/>
</dbReference>
<dbReference type="SUPFAM" id="SSF143865">
    <property type="entry name" value="CorA soluble domain-like"/>
    <property type="match status" value="1"/>
</dbReference>
<dbReference type="OrthoDB" id="29879at2759"/>
<dbReference type="Gene3D" id="1.20.58.340">
    <property type="entry name" value="Magnesium transport protein CorA, transmembrane region"/>
    <property type="match status" value="1"/>
</dbReference>
<dbReference type="InterPro" id="IPR045861">
    <property type="entry name" value="CorA_cytoplasmic_dom"/>
</dbReference>
<organism evidence="2 3">
    <name type="scientific">Sphagnurus paluster</name>
    <dbReference type="NCBI Taxonomy" id="117069"/>
    <lineage>
        <taxon>Eukaryota</taxon>
        <taxon>Fungi</taxon>
        <taxon>Dikarya</taxon>
        <taxon>Basidiomycota</taxon>
        <taxon>Agaricomycotina</taxon>
        <taxon>Agaricomycetes</taxon>
        <taxon>Agaricomycetidae</taxon>
        <taxon>Agaricales</taxon>
        <taxon>Tricholomatineae</taxon>
        <taxon>Lyophyllaceae</taxon>
        <taxon>Sphagnurus</taxon>
    </lineage>
</organism>
<keyword evidence="1" id="KW-0812">Transmembrane</keyword>
<dbReference type="CDD" id="cd12829">
    <property type="entry name" value="Alr1p-like"/>
    <property type="match status" value="1"/>
</dbReference>
<evidence type="ECO:0000313" key="2">
    <source>
        <dbReference type="EMBL" id="KAG5649900.1"/>
    </source>
</evidence>
<keyword evidence="1" id="KW-0472">Membrane</keyword>
<dbReference type="PANTHER" id="PTHR21535:SF90">
    <property type="entry name" value="CORA METAL ION TRANSPORTER"/>
    <property type="match status" value="1"/>
</dbReference>
<dbReference type="GO" id="GO:0016020">
    <property type="term" value="C:membrane"/>
    <property type="evidence" value="ECO:0007669"/>
    <property type="project" value="InterPro"/>
</dbReference>